<evidence type="ECO:0000256" key="1">
    <source>
        <dbReference type="SAM" id="MobiDB-lite"/>
    </source>
</evidence>
<comment type="caution">
    <text evidence="2">The sequence shown here is derived from an EMBL/GenBank/DDBJ whole genome shotgun (WGS) entry which is preliminary data.</text>
</comment>
<gene>
    <name evidence="2" type="ORF">TGFOU_277230</name>
</gene>
<proteinExistence type="predicted"/>
<dbReference type="AlphaFoldDB" id="A0A086JM57"/>
<sequence>MLSIQRSSAGQAVLPFVFYSKNVFGALHLRPLHYFTSRTDDFSWPTEKMAKISRVGGGRRALTRPLAATLGFFLLSPASLTQVLFGSEAPNGVVSVRASDVNTEGDATVANPEERGELGQDLPSADDVNEAGESAQDGVEAADLEEVAELFGGEGGLAGLSDFFRDAVGSNEFNDTLEALAEGVGLPKEHPFTSETESVEAGVVPEPESVEAEVVPGHEGLSEADIVPPEVFSEPEAIPEADIVPPEVFSEPEAIPEADIVPPEVFSEPEAIPEADIVPPEVFSEPEAIPEADNVQHEVVQSPETMGVETSLFGSEAAGELQEPELAGETRVTTALPFLDDNNSLTMDMENAVGMEGDATTMGGLASFATEEAHAKPQEDAAYGNKARIASQTQQPAKASLMKRIGATIASLLAMGGLAYAGHKYFRGQSAASGSQQPAAGDKKD</sequence>
<reference evidence="2 3" key="1">
    <citation type="submission" date="2014-07" db="EMBL/GenBank/DDBJ databases">
        <authorList>
            <person name="Sibley D."/>
            <person name="Venepally P."/>
            <person name="Karamycheva S."/>
            <person name="Hadjithomas M."/>
            <person name="Khan A."/>
            <person name="Brunk B."/>
            <person name="Roos D."/>
            <person name="Caler E."/>
            <person name="Lorenzi H."/>
        </authorList>
    </citation>
    <scope>NUCLEOTIDE SEQUENCE [LARGE SCALE GENOMIC DNA]</scope>
    <source>
        <strain evidence="2 3">FOU</strain>
    </source>
</reference>
<dbReference type="OrthoDB" id="10514717at2759"/>
<dbReference type="VEuPathDB" id="ToxoDB:TGFOU_277230"/>
<name>A0A086JM57_TOXGO</name>
<protein>
    <submittedName>
        <fullName evidence="2">Uncharacterized protein</fullName>
    </submittedName>
</protein>
<accession>A0A086JM57</accession>
<evidence type="ECO:0000313" key="2">
    <source>
        <dbReference type="EMBL" id="KFG33225.1"/>
    </source>
</evidence>
<dbReference type="EMBL" id="AEYH02002917">
    <property type="protein sequence ID" value="KFG33225.1"/>
    <property type="molecule type" value="Genomic_DNA"/>
</dbReference>
<organism evidence="2 3">
    <name type="scientific">Toxoplasma gondii FOU</name>
    <dbReference type="NCBI Taxonomy" id="943167"/>
    <lineage>
        <taxon>Eukaryota</taxon>
        <taxon>Sar</taxon>
        <taxon>Alveolata</taxon>
        <taxon>Apicomplexa</taxon>
        <taxon>Conoidasida</taxon>
        <taxon>Coccidia</taxon>
        <taxon>Eucoccidiorida</taxon>
        <taxon>Eimeriorina</taxon>
        <taxon>Sarcocystidae</taxon>
        <taxon>Toxoplasma</taxon>
    </lineage>
</organism>
<feature type="region of interest" description="Disordered" evidence="1">
    <location>
        <begin position="112"/>
        <end position="132"/>
    </location>
</feature>
<evidence type="ECO:0000313" key="3">
    <source>
        <dbReference type="Proteomes" id="UP000028838"/>
    </source>
</evidence>
<dbReference type="Proteomes" id="UP000028838">
    <property type="component" value="Unassembled WGS sequence"/>
</dbReference>